<name>A0ACB9AYA8_ARCLA</name>
<reference evidence="1 2" key="2">
    <citation type="journal article" date="2022" name="Mol. Ecol. Resour.">
        <title>The genomes of chicory, endive, great burdock and yacon provide insights into Asteraceae paleo-polyploidization history and plant inulin production.</title>
        <authorList>
            <person name="Fan W."/>
            <person name="Wang S."/>
            <person name="Wang H."/>
            <person name="Wang A."/>
            <person name="Jiang F."/>
            <person name="Liu H."/>
            <person name="Zhao H."/>
            <person name="Xu D."/>
            <person name="Zhang Y."/>
        </authorList>
    </citation>
    <scope>NUCLEOTIDE SEQUENCE [LARGE SCALE GENOMIC DNA]</scope>
    <source>
        <strain evidence="2">cv. Niubang</strain>
    </source>
</reference>
<sequence>MRAGSTSPVRRRNGSHHYSPDYDHSDGPPRTRGFGRGRESGRYRDYSPPYGRGRFGGGRFTGRGFDGPAMGPGFRGDVVPRNNPNVRPREGDWMCTDPTCNNLNFARREYCNNCNRSRYAPPGSPRRGYPGPPLMARRFPGPPLDRSPGRSFNGYRSPPRAFGRDGPRDFGVVAPLHHPRHEGRFPRDHHRPDYFEDELRERNRFDRPMAPVDWGRDRKGYDRRPPLSPPGPPPPPPVGRGGARWVHDERERSRSPIRGGPPPPKDYRRDAYMERGRDDRRAMARDPY</sequence>
<dbReference type="EMBL" id="CM042053">
    <property type="protein sequence ID" value="KAI3714639.1"/>
    <property type="molecule type" value="Genomic_DNA"/>
</dbReference>
<keyword evidence="2" id="KW-1185">Reference proteome</keyword>
<dbReference type="Proteomes" id="UP001055879">
    <property type="component" value="Linkage Group LG07"/>
</dbReference>
<proteinExistence type="predicted"/>
<evidence type="ECO:0000313" key="2">
    <source>
        <dbReference type="Proteomes" id="UP001055879"/>
    </source>
</evidence>
<organism evidence="1 2">
    <name type="scientific">Arctium lappa</name>
    <name type="common">Greater burdock</name>
    <name type="synonym">Lappa major</name>
    <dbReference type="NCBI Taxonomy" id="4217"/>
    <lineage>
        <taxon>Eukaryota</taxon>
        <taxon>Viridiplantae</taxon>
        <taxon>Streptophyta</taxon>
        <taxon>Embryophyta</taxon>
        <taxon>Tracheophyta</taxon>
        <taxon>Spermatophyta</taxon>
        <taxon>Magnoliopsida</taxon>
        <taxon>eudicotyledons</taxon>
        <taxon>Gunneridae</taxon>
        <taxon>Pentapetalae</taxon>
        <taxon>asterids</taxon>
        <taxon>campanulids</taxon>
        <taxon>Asterales</taxon>
        <taxon>Asteraceae</taxon>
        <taxon>Carduoideae</taxon>
        <taxon>Cardueae</taxon>
        <taxon>Arctiinae</taxon>
        <taxon>Arctium</taxon>
    </lineage>
</organism>
<accession>A0ACB9AYA8</accession>
<protein>
    <submittedName>
        <fullName evidence="1">Uncharacterized protein</fullName>
    </submittedName>
</protein>
<gene>
    <name evidence="1" type="ORF">L6452_21597</name>
</gene>
<reference evidence="2" key="1">
    <citation type="journal article" date="2022" name="Mol. Ecol. Resour.">
        <title>The genomes of chicory, endive, great burdock and yacon provide insights into Asteraceae palaeo-polyploidization history and plant inulin production.</title>
        <authorList>
            <person name="Fan W."/>
            <person name="Wang S."/>
            <person name="Wang H."/>
            <person name="Wang A."/>
            <person name="Jiang F."/>
            <person name="Liu H."/>
            <person name="Zhao H."/>
            <person name="Xu D."/>
            <person name="Zhang Y."/>
        </authorList>
    </citation>
    <scope>NUCLEOTIDE SEQUENCE [LARGE SCALE GENOMIC DNA]</scope>
    <source>
        <strain evidence="2">cv. Niubang</strain>
    </source>
</reference>
<comment type="caution">
    <text evidence="1">The sequence shown here is derived from an EMBL/GenBank/DDBJ whole genome shotgun (WGS) entry which is preliminary data.</text>
</comment>
<evidence type="ECO:0000313" key="1">
    <source>
        <dbReference type="EMBL" id="KAI3714639.1"/>
    </source>
</evidence>